<dbReference type="HAMAP" id="MF_00165">
    <property type="entry name" value="Thymidylate_kinase"/>
    <property type="match status" value="1"/>
</dbReference>
<dbReference type="PANTHER" id="PTHR10344">
    <property type="entry name" value="THYMIDYLATE KINASE"/>
    <property type="match status" value="1"/>
</dbReference>
<keyword evidence="3 8" id="KW-0545">Nucleotide biosynthesis</keyword>
<keyword evidence="4 8" id="KW-0547">Nucleotide-binding</keyword>
<keyword evidence="5 8" id="KW-0418">Kinase</keyword>
<dbReference type="GO" id="GO:0006235">
    <property type="term" value="P:dTTP biosynthetic process"/>
    <property type="evidence" value="ECO:0007669"/>
    <property type="project" value="UniProtKB-UniRule"/>
</dbReference>
<gene>
    <name evidence="8" type="primary">tmk</name>
    <name evidence="10" type="ORF">Q664_37880</name>
</gene>
<dbReference type="GO" id="GO:0005524">
    <property type="term" value="F:ATP binding"/>
    <property type="evidence" value="ECO:0007669"/>
    <property type="project" value="UniProtKB-UniRule"/>
</dbReference>
<evidence type="ECO:0000256" key="1">
    <source>
        <dbReference type="ARBA" id="ARBA00009776"/>
    </source>
</evidence>
<dbReference type="InterPro" id="IPR018094">
    <property type="entry name" value="Thymidylate_kinase"/>
</dbReference>
<dbReference type="GO" id="GO:0006227">
    <property type="term" value="P:dUDP biosynthetic process"/>
    <property type="evidence" value="ECO:0007669"/>
    <property type="project" value="TreeGrafter"/>
</dbReference>
<proteinExistence type="inferred from homology"/>
<dbReference type="SUPFAM" id="SSF52540">
    <property type="entry name" value="P-loop containing nucleoside triphosphate hydrolases"/>
    <property type="match status" value="1"/>
</dbReference>
<dbReference type="InterPro" id="IPR039430">
    <property type="entry name" value="Thymidylate_kin-like_dom"/>
</dbReference>
<evidence type="ECO:0000256" key="6">
    <source>
        <dbReference type="ARBA" id="ARBA00022840"/>
    </source>
</evidence>
<evidence type="ECO:0000256" key="7">
    <source>
        <dbReference type="ARBA" id="ARBA00048743"/>
    </source>
</evidence>
<evidence type="ECO:0000256" key="2">
    <source>
        <dbReference type="ARBA" id="ARBA00022679"/>
    </source>
</evidence>
<evidence type="ECO:0000313" key="10">
    <source>
        <dbReference type="EMBL" id="KFA88953.1"/>
    </source>
</evidence>
<dbReference type="RefSeq" id="WP_043406995.1">
    <property type="nucleotide sequence ID" value="NZ_JPMI01000270.1"/>
</dbReference>
<dbReference type="Pfam" id="PF02223">
    <property type="entry name" value="Thymidylate_kin"/>
    <property type="match status" value="1"/>
</dbReference>
<dbReference type="Proteomes" id="UP000028547">
    <property type="component" value="Unassembled WGS sequence"/>
</dbReference>
<dbReference type="InterPro" id="IPR027417">
    <property type="entry name" value="P-loop_NTPase"/>
</dbReference>
<comment type="function">
    <text evidence="8">Phosphorylation of dTMP to form dTDP in both de novo and salvage pathways of dTTP synthesis.</text>
</comment>
<dbReference type="CDD" id="cd01672">
    <property type="entry name" value="TMPK"/>
    <property type="match status" value="1"/>
</dbReference>
<evidence type="ECO:0000256" key="8">
    <source>
        <dbReference type="HAMAP-Rule" id="MF_00165"/>
    </source>
</evidence>
<protein>
    <recommendedName>
        <fullName evidence="8">Thymidylate kinase</fullName>
        <ecNumber evidence="8">2.7.4.9</ecNumber>
    </recommendedName>
    <alternativeName>
        <fullName evidence="8">dTMP kinase</fullName>
    </alternativeName>
</protein>
<feature type="binding site" evidence="8">
    <location>
        <begin position="7"/>
        <end position="14"/>
    </location>
    <ligand>
        <name>ATP</name>
        <dbReference type="ChEBI" id="CHEBI:30616"/>
    </ligand>
</feature>
<dbReference type="Gene3D" id="3.40.50.300">
    <property type="entry name" value="P-loop containing nucleotide triphosphate hydrolases"/>
    <property type="match status" value="1"/>
</dbReference>
<dbReference type="EC" id="2.7.4.9" evidence="8"/>
<sequence length="562" mass="62375">MLIVFEGIDGSGKTTLSNRVARELRRAGLSVRHVREDGKLASPVSEGLRLFTKNPRNLALTPMAELLLYAARETQLLEEVTRPALAEYELVIADRFLYTAEVLARWGRGLPEHEVRPILEACARGLQPDRVFLIDVDPAIARARRRITRLLAPPQGTSSRKGLAGVGMQARLRAGYRALAAEAPERWSLVENADVPLDTMVGLLVQEVLRLVKGDVPSSNHPVRARPAPPLRSLAEVRGCFLARLDGWMQEEPQLAAWFLAGLEGPDIDERRSQLAGKHPEVIAYGLSGLTDANAWELRRQLEEAAPVQVLGSLKDLASDVPKAWALRERWETRKQEAVAESLGGLDSERAWAMRERIYFSAAEQVVGSLAGIGGERAWRERSRWLSDMGGEAALGLERVARIACRSIRGVDDERAWEWRERAFEAAPDAVLRTLDGLDSERAWEMRERHVARAPRAVLGTLEGLDVPRAWALRESFGVQCEEALDSFVGMEGATAWKLRTALADTWPAATVKNLGPLAFTSRGRALIERLLESHPHDFALLRQAVRATRDTTTQELRDASA</sequence>
<dbReference type="GO" id="GO:0005829">
    <property type="term" value="C:cytosol"/>
    <property type="evidence" value="ECO:0007669"/>
    <property type="project" value="TreeGrafter"/>
</dbReference>
<evidence type="ECO:0000313" key="11">
    <source>
        <dbReference type="Proteomes" id="UP000028547"/>
    </source>
</evidence>
<comment type="similarity">
    <text evidence="1 8">Belongs to the thymidylate kinase family.</text>
</comment>
<comment type="caution">
    <text evidence="10">The sequence shown here is derived from an EMBL/GenBank/DDBJ whole genome shotgun (WGS) entry which is preliminary data.</text>
</comment>
<feature type="domain" description="Thymidylate kinase-like" evidence="9">
    <location>
        <begin position="5"/>
        <end position="150"/>
    </location>
</feature>
<keyword evidence="6 8" id="KW-0067">ATP-binding</keyword>
<dbReference type="EMBL" id="JPMI01000270">
    <property type="protein sequence ID" value="KFA88953.1"/>
    <property type="molecule type" value="Genomic_DNA"/>
</dbReference>
<dbReference type="NCBIfam" id="TIGR00041">
    <property type="entry name" value="DTMP_kinase"/>
    <property type="match status" value="1"/>
</dbReference>
<name>A0A084SKG8_9BACT</name>
<evidence type="ECO:0000256" key="5">
    <source>
        <dbReference type="ARBA" id="ARBA00022777"/>
    </source>
</evidence>
<evidence type="ECO:0000256" key="4">
    <source>
        <dbReference type="ARBA" id="ARBA00022741"/>
    </source>
</evidence>
<accession>A0A084SKG8</accession>
<organism evidence="10 11">
    <name type="scientific">Archangium violaceum Cb vi76</name>
    <dbReference type="NCBI Taxonomy" id="1406225"/>
    <lineage>
        <taxon>Bacteria</taxon>
        <taxon>Pseudomonadati</taxon>
        <taxon>Myxococcota</taxon>
        <taxon>Myxococcia</taxon>
        <taxon>Myxococcales</taxon>
        <taxon>Cystobacterineae</taxon>
        <taxon>Archangiaceae</taxon>
        <taxon>Archangium</taxon>
    </lineage>
</organism>
<reference evidence="10 11" key="1">
    <citation type="submission" date="2014-07" db="EMBL/GenBank/DDBJ databases">
        <title>Draft Genome Sequence of Gephyronic Acid Producer, Cystobacter violaceus Strain Cb vi76.</title>
        <authorList>
            <person name="Stevens D.C."/>
            <person name="Young J."/>
            <person name="Carmichael R."/>
            <person name="Tan J."/>
            <person name="Taylor R.E."/>
        </authorList>
    </citation>
    <scope>NUCLEOTIDE SEQUENCE [LARGE SCALE GENOMIC DNA]</scope>
    <source>
        <strain evidence="10 11">Cb vi76</strain>
    </source>
</reference>
<dbReference type="GO" id="GO:0006233">
    <property type="term" value="P:dTDP biosynthetic process"/>
    <property type="evidence" value="ECO:0007669"/>
    <property type="project" value="InterPro"/>
</dbReference>
<keyword evidence="2 8" id="KW-0808">Transferase</keyword>
<evidence type="ECO:0000256" key="3">
    <source>
        <dbReference type="ARBA" id="ARBA00022727"/>
    </source>
</evidence>
<dbReference type="PANTHER" id="PTHR10344:SF4">
    <property type="entry name" value="UMP-CMP KINASE 2, MITOCHONDRIAL"/>
    <property type="match status" value="1"/>
</dbReference>
<evidence type="ECO:0000259" key="9">
    <source>
        <dbReference type="Pfam" id="PF02223"/>
    </source>
</evidence>
<dbReference type="AlphaFoldDB" id="A0A084SKG8"/>
<comment type="catalytic activity">
    <reaction evidence="7 8">
        <text>dTMP + ATP = dTDP + ADP</text>
        <dbReference type="Rhea" id="RHEA:13517"/>
        <dbReference type="ChEBI" id="CHEBI:30616"/>
        <dbReference type="ChEBI" id="CHEBI:58369"/>
        <dbReference type="ChEBI" id="CHEBI:63528"/>
        <dbReference type="ChEBI" id="CHEBI:456216"/>
        <dbReference type="EC" id="2.7.4.9"/>
    </reaction>
</comment>
<dbReference type="GO" id="GO:0004798">
    <property type="term" value="F:dTMP kinase activity"/>
    <property type="evidence" value="ECO:0007669"/>
    <property type="project" value="UniProtKB-UniRule"/>
</dbReference>